<evidence type="ECO:0000256" key="2">
    <source>
        <dbReference type="ARBA" id="ARBA00008300"/>
    </source>
</evidence>
<dbReference type="InterPro" id="IPR019363">
    <property type="entry name" value="LDAH"/>
</dbReference>
<dbReference type="GO" id="GO:0016298">
    <property type="term" value="F:lipase activity"/>
    <property type="evidence" value="ECO:0007669"/>
    <property type="project" value="InterPro"/>
</dbReference>
<evidence type="ECO:0008006" key="7">
    <source>
        <dbReference type="Google" id="ProtNLM"/>
    </source>
</evidence>
<comment type="caution">
    <text evidence="5">The sequence shown here is derived from an EMBL/GenBank/DDBJ whole genome shotgun (WGS) entry which is preliminary data.</text>
</comment>
<dbReference type="InterPro" id="IPR029058">
    <property type="entry name" value="AB_hydrolase_fold"/>
</dbReference>
<accession>A0A9W7XQ84</accession>
<evidence type="ECO:0000256" key="3">
    <source>
        <dbReference type="ARBA" id="ARBA00022677"/>
    </source>
</evidence>
<dbReference type="SUPFAM" id="SSF53474">
    <property type="entry name" value="alpha/beta-Hydrolases"/>
    <property type="match status" value="1"/>
</dbReference>
<keyword evidence="6" id="KW-1185">Reference proteome</keyword>
<keyword evidence="3" id="KW-0551">Lipid droplet</keyword>
<dbReference type="Gene3D" id="3.40.50.1820">
    <property type="entry name" value="alpha/beta hydrolase"/>
    <property type="match status" value="1"/>
</dbReference>
<proteinExistence type="inferred from homology"/>
<evidence type="ECO:0000256" key="1">
    <source>
        <dbReference type="ARBA" id="ARBA00004502"/>
    </source>
</evidence>
<dbReference type="Proteomes" id="UP001145021">
    <property type="component" value="Unassembled WGS sequence"/>
</dbReference>
<keyword evidence="4" id="KW-0378">Hydrolase</keyword>
<dbReference type="PANTHER" id="PTHR13390:SF0">
    <property type="entry name" value="LIPID DROPLET-ASSOCIATED HYDROLASE"/>
    <property type="match status" value="1"/>
</dbReference>
<dbReference type="GO" id="GO:0019915">
    <property type="term" value="P:lipid storage"/>
    <property type="evidence" value="ECO:0007669"/>
    <property type="project" value="InterPro"/>
</dbReference>
<organism evidence="5 6">
    <name type="scientific">Coemansia asiatica</name>
    <dbReference type="NCBI Taxonomy" id="1052880"/>
    <lineage>
        <taxon>Eukaryota</taxon>
        <taxon>Fungi</taxon>
        <taxon>Fungi incertae sedis</taxon>
        <taxon>Zoopagomycota</taxon>
        <taxon>Kickxellomycotina</taxon>
        <taxon>Kickxellomycetes</taxon>
        <taxon>Kickxellales</taxon>
        <taxon>Kickxellaceae</taxon>
        <taxon>Coemansia</taxon>
    </lineage>
</organism>
<dbReference type="GO" id="GO:0005811">
    <property type="term" value="C:lipid droplet"/>
    <property type="evidence" value="ECO:0007669"/>
    <property type="project" value="UniProtKB-SubCell"/>
</dbReference>
<evidence type="ECO:0000313" key="5">
    <source>
        <dbReference type="EMBL" id="KAJ1647286.1"/>
    </source>
</evidence>
<dbReference type="EMBL" id="JANBOH010000034">
    <property type="protein sequence ID" value="KAJ1647286.1"/>
    <property type="molecule type" value="Genomic_DNA"/>
</dbReference>
<evidence type="ECO:0000313" key="6">
    <source>
        <dbReference type="Proteomes" id="UP001145021"/>
    </source>
</evidence>
<gene>
    <name evidence="5" type="ORF">LPJ64_001332</name>
</gene>
<sequence length="312" mass="35681">MSFSNNVFVPQRTCWTVGGELRETLFWPNQSTVPPKAVMLLIPGNPGLVDFYVDFCTTLHKEFPDMDIIGVSHLGHTRFSDNRGLIYRCKKTHSLEEQAMNMIEVFDEIDREYAATSARPKMLLLGHSVGCYFAQKIVECREHRVDRVYSLFPAIESIADTPRGRQLRLLFQPGFRQLVAGMVETLRWLLPVSTIYRFAQMSGSLNHENAQLVVDKMLFGSCIRSILKMASDEMRVIGGLDEELYSRIGGKFVMYYGVGDEWVPVSYYHRMRDVNVDGTVFLCKEGISHAFVTNYSTQMARVVVEMLKQEFA</sequence>
<evidence type="ECO:0000256" key="4">
    <source>
        <dbReference type="ARBA" id="ARBA00022801"/>
    </source>
</evidence>
<comment type="subcellular location">
    <subcellularLocation>
        <location evidence="1">Lipid droplet</location>
    </subcellularLocation>
</comment>
<dbReference type="Pfam" id="PF10230">
    <property type="entry name" value="LIDHydrolase"/>
    <property type="match status" value="1"/>
</dbReference>
<comment type="similarity">
    <text evidence="2">Belongs to the AB hydrolase superfamily. LDAH family.</text>
</comment>
<protein>
    <recommendedName>
        <fullName evidence="7">Lipid droplet-associated hydrolase</fullName>
    </recommendedName>
</protein>
<reference evidence="5" key="1">
    <citation type="submission" date="2022-07" db="EMBL/GenBank/DDBJ databases">
        <title>Phylogenomic reconstructions and comparative analyses of Kickxellomycotina fungi.</title>
        <authorList>
            <person name="Reynolds N.K."/>
            <person name="Stajich J.E."/>
            <person name="Barry K."/>
            <person name="Grigoriev I.V."/>
            <person name="Crous P."/>
            <person name="Smith M.E."/>
        </authorList>
    </citation>
    <scope>NUCLEOTIDE SEQUENCE</scope>
    <source>
        <strain evidence="5">NBRC 105413</strain>
    </source>
</reference>
<name>A0A9W7XQ84_9FUNG</name>
<dbReference type="PANTHER" id="PTHR13390">
    <property type="entry name" value="LIPASE"/>
    <property type="match status" value="1"/>
</dbReference>
<dbReference type="AlphaFoldDB" id="A0A9W7XQ84"/>